<dbReference type="InterPro" id="IPR006656">
    <property type="entry name" value="Mopterin_OxRdtase"/>
</dbReference>
<keyword evidence="8" id="KW-0408">Iron</keyword>
<dbReference type="AlphaFoldDB" id="A0A4R3J7Q1"/>
<evidence type="ECO:0000313" key="12">
    <source>
        <dbReference type="Proteomes" id="UP000295304"/>
    </source>
</evidence>
<evidence type="ECO:0000256" key="4">
    <source>
        <dbReference type="ARBA" id="ARBA00022505"/>
    </source>
</evidence>
<dbReference type="Pfam" id="PF04879">
    <property type="entry name" value="Molybdop_Fe4S4"/>
    <property type="match status" value="1"/>
</dbReference>
<evidence type="ECO:0000256" key="8">
    <source>
        <dbReference type="ARBA" id="ARBA00023004"/>
    </source>
</evidence>
<dbReference type="Gene3D" id="3.40.228.10">
    <property type="entry name" value="Dimethylsulfoxide Reductase, domain 2"/>
    <property type="match status" value="1"/>
</dbReference>
<comment type="caution">
    <text evidence="11">The sequence shown here is derived from an EMBL/GenBank/DDBJ whole genome shotgun (WGS) entry which is preliminary data.</text>
</comment>
<dbReference type="InterPro" id="IPR006963">
    <property type="entry name" value="Mopterin_OxRdtase_4Fe-4S_dom"/>
</dbReference>
<comment type="similarity">
    <text evidence="2">Belongs to the prokaryotic molybdopterin-containing oxidoreductase family.</text>
</comment>
<keyword evidence="12" id="KW-1185">Reference proteome</keyword>
<keyword evidence="9" id="KW-0411">Iron-sulfur</keyword>
<keyword evidence="6" id="KW-0732">Signal</keyword>
<keyword evidence="5" id="KW-0479">Metal-binding</keyword>
<comment type="cofactor">
    <cofactor evidence="1">
        <name>Mo-bis(molybdopterin guanine dinucleotide)</name>
        <dbReference type="ChEBI" id="CHEBI:60539"/>
    </cofactor>
</comment>
<dbReference type="Proteomes" id="UP000295304">
    <property type="component" value="Unassembled WGS sequence"/>
</dbReference>
<dbReference type="Pfam" id="PF00384">
    <property type="entry name" value="Molybdopterin"/>
    <property type="match status" value="1"/>
</dbReference>
<dbReference type="GO" id="GO:0016491">
    <property type="term" value="F:oxidoreductase activity"/>
    <property type="evidence" value="ECO:0007669"/>
    <property type="project" value="UniProtKB-KW"/>
</dbReference>
<gene>
    <name evidence="11" type="ORF">EDD55_10986</name>
</gene>
<keyword evidence="3" id="KW-0004">4Fe-4S</keyword>
<evidence type="ECO:0000256" key="6">
    <source>
        <dbReference type="ARBA" id="ARBA00022729"/>
    </source>
</evidence>
<dbReference type="NCBIfam" id="TIGR01409">
    <property type="entry name" value="TAT_signal_seq"/>
    <property type="match status" value="1"/>
</dbReference>
<dbReference type="Gene3D" id="2.20.25.90">
    <property type="entry name" value="ADC-like domains"/>
    <property type="match status" value="1"/>
</dbReference>
<keyword evidence="7" id="KW-0560">Oxidoreductase</keyword>
<dbReference type="GO" id="GO:0051539">
    <property type="term" value="F:4 iron, 4 sulfur cluster binding"/>
    <property type="evidence" value="ECO:0007669"/>
    <property type="project" value="UniProtKB-KW"/>
</dbReference>
<dbReference type="InterPro" id="IPR019546">
    <property type="entry name" value="TAT_signal_bac_arc"/>
</dbReference>
<evidence type="ECO:0000256" key="2">
    <source>
        <dbReference type="ARBA" id="ARBA00010312"/>
    </source>
</evidence>
<evidence type="ECO:0000256" key="3">
    <source>
        <dbReference type="ARBA" id="ARBA00022485"/>
    </source>
</evidence>
<sequence length="742" mass="79107">MTDANFNRRAFLKTLGLGGVGAALAGCDAPSYVTLEQGRENVVSYLVPEEMAIPGRSVWYASTCRQCPAACGVKGRLREGRVLKLEGHTDSPVNRGTLCQMGQAGLQSHYNPDRITHPLIRKKGKLEPTSWAAAMALIAAKTGPDSGLRGTRAAWLTATVGGHQRALIDAHRGALGGAHHFAVEVTAAAPWRKACRDVLGQADPRIRIDKAGVILSLGADFLGTWISPLHFARQYATFRAAPRGALIQAEPAMSLSGANADLWLAIRPGAEGALAYAVAHALRRDHGIGVSMLPPAIRRNIDNHSPDTAAQITSVPAAKIQRIARALATRGPALVLAGGPALGVKNGYDQAIAAMVLNVILGAVGDAPTSTIEAAATFPYPQLQSRDGNSADLATFAKKAKEKSFDAVFVYEANPLYLAPTSLELDAAFDAIPFKVVLSRFPDETGERADLVLPLRSDLEDWGTHIPPQSGADSVMALQQPLMESLHPETKGFGDILLDLVKSHDKKTYAPFTDYYGYLAAAIGALSPAAAPKSARRTAFWDRARQSATVTLPAVRHPLTTTIPERTIDTPEPEGQTLSLVPTLRQGLWDGRHANLSWLQEAPDQISKVVWDSWAELHPRTARAIGVVEGDYVRVESAAGALEAPVYVYKGVHPGVIAIPLGQGHAAYGRYAQGRGVNPLHILEPRFDGASGELALCATHVHVTKTGKRKTLAKLGGVESQYGRKLVASKSAAEVRKTEGRG</sequence>
<protein>
    <submittedName>
        <fullName evidence="11">Molybdopterin-containing oxidoreductase family iron-sulfur binding subunit</fullName>
    </submittedName>
</protein>
<evidence type="ECO:0000256" key="5">
    <source>
        <dbReference type="ARBA" id="ARBA00022723"/>
    </source>
</evidence>
<dbReference type="GO" id="GO:0046872">
    <property type="term" value="F:metal ion binding"/>
    <property type="evidence" value="ECO:0007669"/>
    <property type="project" value="UniProtKB-KW"/>
</dbReference>
<organism evidence="11 12">
    <name type="scientific">Varunaivibrio sulfuroxidans</name>
    <dbReference type="NCBI Taxonomy" id="1773489"/>
    <lineage>
        <taxon>Bacteria</taxon>
        <taxon>Pseudomonadati</taxon>
        <taxon>Pseudomonadota</taxon>
        <taxon>Alphaproteobacteria</taxon>
        <taxon>Rhodospirillales</taxon>
        <taxon>Magnetovibrionaceae</taxon>
        <taxon>Varunaivibrio</taxon>
    </lineage>
</organism>
<keyword evidence="4" id="KW-0500">Molybdenum</keyword>
<dbReference type="Gene3D" id="3.30.2070.10">
    <property type="entry name" value="Formate dehydrogenase/DMSO reductase"/>
    <property type="match status" value="1"/>
</dbReference>
<dbReference type="InterPro" id="IPR050612">
    <property type="entry name" value="Prok_Mopterin_Oxidored"/>
</dbReference>
<evidence type="ECO:0000256" key="1">
    <source>
        <dbReference type="ARBA" id="ARBA00001942"/>
    </source>
</evidence>
<dbReference type="PANTHER" id="PTHR43742:SF9">
    <property type="entry name" value="TETRATHIONATE REDUCTASE SUBUNIT A"/>
    <property type="match status" value="1"/>
</dbReference>
<evidence type="ECO:0000256" key="9">
    <source>
        <dbReference type="ARBA" id="ARBA00023014"/>
    </source>
</evidence>
<evidence type="ECO:0000256" key="7">
    <source>
        <dbReference type="ARBA" id="ARBA00023002"/>
    </source>
</evidence>
<dbReference type="SUPFAM" id="SSF50692">
    <property type="entry name" value="ADC-like"/>
    <property type="match status" value="1"/>
</dbReference>
<evidence type="ECO:0000313" key="11">
    <source>
        <dbReference type="EMBL" id="TCS60926.1"/>
    </source>
</evidence>
<feature type="domain" description="4Fe-4S Mo/W bis-MGD-type" evidence="10">
    <location>
        <begin position="57"/>
        <end position="113"/>
    </location>
</feature>
<reference evidence="11 12" key="1">
    <citation type="submission" date="2019-03" db="EMBL/GenBank/DDBJ databases">
        <title>Genomic Encyclopedia of Type Strains, Phase IV (KMG-IV): sequencing the most valuable type-strain genomes for metagenomic binning, comparative biology and taxonomic classification.</title>
        <authorList>
            <person name="Goeker M."/>
        </authorList>
    </citation>
    <scope>NUCLEOTIDE SEQUENCE [LARGE SCALE GENOMIC DNA]</scope>
    <source>
        <strain evidence="11 12">DSM 101688</strain>
    </source>
</reference>
<dbReference type="RefSeq" id="WP_165886378.1">
    <property type="nucleotide sequence ID" value="NZ_CP119676.1"/>
</dbReference>
<dbReference type="InterPro" id="IPR009010">
    <property type="entry name" value="Asp_de-COase-like_dom_sf"/>
</dbReference>
<dbReference type="PROSITE" id="PS51318">
    <property type="entry name" value="TAT"/>
    <property type="match status" value="1"/>
</dbReference>
<dbReference type="InterPro" id="IPR006657">
    <property type="entry name" value="MoPterin_dinucl-bd_dom"/>
</dbReference>
<dbReference type="Gene3D" id="3.40.50.740">
    <property type="match status" value="1"/>
</dbReference>
<dbReference type="EMBL" id="SLZW01000009">
    <property type="protein sequence ID" value="TCS60926.1"/>
    <property type="molecule type" value="Genomic_DNA"/>
</dbReference>
<evidence type="ECO:0000259" key="10">
    <source>
        <dbReference type="PROSITE" id="PS51669"/>
    </source>
</evidence>
<dbReference type="GO" id="GO:0043546">
    <property type="term" value="F:molybdopterin cofactor binding"/>
    <property type="evidence" value="ECO:0007669"/>
    <property type="project" value="InterPro"/>
</dbReference>
<dbReference type="PROSITE" id="PS51669">
    <property type="entry name" value="4FE4S_MOW_BIS_MGD"/>
    <property type="match status" value="1"/>
</dbReference>
<dbReference type="InterPro" id="IPR006311">
    <property type="entry name" value="TAT_signal"/>
</dbReference>
<accession>A0A4R3J7Q1</accession>
<dbReference type="SMART" id="SM00926">
    <property type="entry name" value="Molybdop_Fe4S4"/>
    <property type="match status" value="1"/>
</dbReference>
<dbReference type="Gene3D" id="2.40.40.20">
    <property type="match status" value="1"/>
</dbReference>
<dbReference type="Pfam" id="PF01568">
    <property type="entry name" value="Molydop_binding"/>
    <property type="match status" value="1"/>
</dbReference>
<dbReference type="PANTHER" id="PTHR43742">
    <property type="entry name" value="TRIMETHYLAMINE-N-OXIDE REDUCTASE"/>
    <property type="match status" value="1"/>
</dbReference>
<name>A0A4R3J7Q1_9PROT</name>
<proteinExistence type="inferred from homology"/>
<dbReference type="SUPFAM" id="SSF53706">
    <property type="entry name" value="Formate dehydrogenase/DMSO reductase, domains 1-3"/>
    <property type="match status" value="1"/>
</dbReference>